<dbReference type="EMBL" id="JBBYHS010000001">
    <property type="protein sequence ID" value="MEL1252392.1"/>
    <property type="molecule type" value="Genomic_DNA"/>
</dbReference>
<proteinExistence type="predicted"/>
<keyword evidence="1" id="KW-1133">Transmembrane helix</keyword>
<accession>A0ABU9IJ04</accession>
<dbReference type="RefSeq" id="WP_341688700.1">
    <property type="nucleotide sequence ID" value="NZ_JBBYHS010000001.1"/>
</dbReference>
<dbReference type="Proteomes" id="UP001485226">
    <property type="component" value="Unassembled WGS sequence"/>
</dbReference>
<feature type="transmembrane region" description="Helical" evidence="1">
    <location>
        <begin position="106"/>
        <end position="129"/>
    </location>
</feature>
<protein>
    <submittedName>
        <fullName evidence="2">Uncharacterized protein</fullName>
    </submittedName>
</protein>
<feature type="transmembrane region" description="Helical" evidence="1">
    <location>
        <begin position="150"/>
        <end position="174"/>
    </location>
</feature>
<organism evidence="2 3">
    <name type="scientific">Flavobacterium calami</name>
    <dbReference type="NCBI Taxonomy" id="3139144"/>
    <lineage>
        <taxon>Bacteria</taxon>
        <taxon>Pseudomonadati</taxon>
        <taxon>Bacteroidota</taxon>
        <taxon>Flavobacteriia</taxon>
        <taxon>Flavobacteriales</taxon>
        <taxon>Flavobacteriaceae</taxon>
        <taxon>Flavobacterium</taxon>
    </lineage>
</organism>
<keyword evidence="1" id="KW-0812">Transmembrane</keyword>
<keyword evidence="1" id="KW-0472">Membrane</keyword>
<gene>
    <name evidence="2" type="ORF">AAEO57_01285</name>
</gene>
<evidence type="ECO:0000256" key="1">
    <source>
        <dbReference type="SAM" id="Phobius"/>
    </source>
</evidence>
<feature type="transmembrane region" description="Helical" evidence="1">
    <location>
        <begin position="43"/>
        <end position="62"/>
    </location>
</feature>
<name>A0ABU9IJ04_9FLAO</name>
<evidence type="ECO:0000313" key="3">
    <source>
        <dbReference type="Proteomes" id="UP001485226"/>
    </source>
</evidence>
<keyword evidence="3" id="KW-1185">Reference proteome</keyword>
<sequence>MEIAFVISTILLILYSALALFDGVYLHLYKFRLHENKESQFEHLTHTIRAFLFSGILYTLFISIENNNLFFIGILFIFLDIFIMIIDAYTEKDSREFMGGLPRWEYIIHLLVNGIHFASIAVFLALKINHTKEGMMTLQNSFQEFENYNFFKIIALNILPGSVLIGLLHVLVYIPRFNFYFRKMSLKCC</sequence>
<feature type="transmembrane region" description="Helical" evidence="1">
    <location>
        <begin position="69"/>
        <end position="86"/>
    </location>
</feature>
<evidence type="ECO:0000313" key="2">
    <source>
        <dbReference type="EMBL" id="MEL1252392.1"/>
    </source>
</evidence>
<reference evidence="2 3" key="1">
    <citation type="submission" date="2024-04" db="EMBL/GenBank/DDBJ databases">
        <title>Flavobacterium sp. DGU38 16S ribosomal RNA gene Genome sequencing and assembly.</title>
        <authorList>
            <person name="Park S."/>
        </authorList>
    </citation>
    <scope>NUCLEOTIDE SEQUENCE [LARGE SCALE GENOMIC DNA]</scope>
    <source>
        <strain evidence="2 3">DGU38</strain>
    </source>
</reference>
<comment type="caution">
    <text evidence="2">The sequence shown here is derived from an EMBL/GenBank/DDBJ whole genome shotgun (WGS) entry which is preliminary data.</text>
</comment>